<dbReference type="EC" id="3.1.-.-" evidence="4"/>
<dbReference type="Pfam" id="PF04231">
    <property type="entry name" value="Endonuclease_1"/>
    <property type="match status" value="1"/>
</dbReference>
<organism evidence="4">
    <name type="scientific">hydrothermal vent metagenome</name>
    <dbReference type="NCBI Taxonomy" id="652676"/>
    <lineage>
        <taxon>unclassified sequences</taxon>
        <taxon>metagenomes</taxon>
        <taxon>ecological metagenomes</taxon>
    </lineage>
</organism>
<gene>
    <name evidence="4" type="ORF">MNBD_GAMMA02-1680</name>
</gene>
<dbReference type="EMBL" id="UOFA01000201">
    <property type="protein sequence ID" value="VAW45545.1"/>
    <property type="molecule type" value="Genomic_DNA"/>
</dbReference>
<proteinExistence type="predicted"/>
<feature type="region of interest" description="Disordered" evidence="3">
    <location>
        <begin position="247"/>
        <end position="280"/>
    </location>
</feature>
<dbReference type="InterPro" id="IPR007346">
    <property type="entry name" value="Endonuclease-I"/>
</dbReference>
<evidence type="ECO:0000313" key="4">
    <source>
        <dbReference type="EMBL" id="VAW45545.1"/>
    </source>
</evidence>
<evidence type="ECO:0000256" key="1">
    <source>
        <dbReference type="ARBA" id="ARBA00022722"/>
    </source>
</evidence>
<dbReference type="GO" id="GO:0016787">
    <property type="term" value="F:hydrolase activity"/>
    <property type="evidence" value="ECO:0007669"/>
    <property type="project" value="UniProtKB-KW"/>
</dbReference>
<dbReference type="PANTHER" id="PTHR33607">
    <property type="entry name" value="ENDONUCLEASE-1"/>
    <property type="match status" value="1"/>
</dbReference>
<keyword evidence="1" id="KW-0540">Nuclease</keyword>
<reference evidence="4" key="1">
    <citation type="submission" date="2018-06" db="EMBL/GenBank/DDBJ databases">
        <authorList>
            <person name="Zhirakovskaya E."/>
        </authorList>
    </citation>
    <scope>NUCLEOTIDE SEQUENCE</scope>
</reference>
<dbReference type="InterPro" id="IPR044925">
    <property type="entry name" value="His-Me_finger_sf"/>
</dbReference>
<keyword evidence="2 4" id="KW-0378">Hydrolase</keyword>
<accession>A0A3B0VPV0</accession>
<evidence type="ECO:0000256" key="3">
    <source>
        <dbReference type="SAM" id="MobiDB-lite"/>
    </source>
</evidence>
<evidence type="ECO:0000256" key="2">
    <source>
        <dbReference type="ARBA" id="ARBA00022801"/>
    </source>
</evidence>
<dbReference type="GO" id="GO:0004518">
    <property type="term" value="F:nuclease activity"/>
    <property type="evidence" value="ECO:0007669"/>
    <property type="project" value="UniProtKB-KW"/>
</dbReference>
<sequence>MLRKRRKSKSMKKIIISLLCTGMTLSVNAGTEKLLITEIAVTPTNGEFVEIYNDSMAAIDLSDVYLTDATFSGGGTYYYQLVSGGGGGGGFADFFARFPDGASIGAQEYQTIALAGSDGFFSTFGEIPTYELFEDAVSADAIADMREATTGSINDQGGLTNSGEVVVLFHWDGLTDLVQDLDYVVWGDKAEAIDKTGVAIDGPDVDLVTSSYLADTAIGSQITVATGAHIDGNSWQRIDLTEGVEVQSGGNGIDGSDETSENTDFTFGDDTATPNAPSDITPPVAQFLINEIDSVSAGADFIELFGNANTSTDGYTVVLYDGDTDLSSDVISLDGLSTDANGYLLINNELQDGADAVALFVSDSINFMSGEPITTTDIMDAIVYGSGTPDAELLALLNPGQPQVNEDENGDALNESLIRCSNGSGGQLNTSSFKAFTPSPGAPNANCMTLDGYYDSADATDATTLRNSLHEIIDDHVSFPYSSSSTDTWDLLSFADQAPTLDDCPKNPGQVIEYVWMVYQNNDYCFKGGGIQEYNREHTWPQSYGFSSGALGDNNTARTDVHHLMLSDVGYNGDRGNLYFDNCSAACNERATDVHENPNPGGGDVGGGSGVYPGNSNWFDSNSFEVWNFRKGDIARAMFYMDVRYSGDIAGEVDLELTDNASLILVGDPYMGLLSTLLEWHAGDPVDDIEINRNSYIFTQQLNRNPFIDHPEWVECIFVPGGECGSVNNDIIFANGFE</sequence>
<protein>
    <submittedName>
        <fullName evidence="4">Extracellular ribonuclease</fullName>
        <ecNumber evidence="4">3.1.-.-</ecNumber>
    </submittedName>
</protein>
<name>A0A3B0VPV0_9ZZZZ</name>
<dbReference type="PANTHER" id="PTHR33607:SF2">
    <property type="entry name" value="ENDONUCLEASE-1"/>
    <property type="match status" value="1"/>
</dbReference>
<dbReference type="SUPFAM" id="SSF54060">
    <property type="entry name" value="His-Me finger endonucleases"/>
    <property type="match status" value="1"/>
</dbReference>
<dbReference type="AlphaFoldDB" id="A0A3B0VPV0"/>